<feature type="region of interest" description="Disordered" evidence="1">
    <location>
        <begin position="260"/>
        <end position="300"/>
    </location>
</feature>
<dbReference type="Pfam" id="PF04677">
    <property type="entry name" value="CwfJ_C_1"/>
    <property type="match status" value="1"/>
</dbReference>
<dbReference type="AlphaFoldDB" id="A0A3M6UWD1"/>
<sequence length="361" mass="39606">MTTARKILVSGDVCGKFNTLFERVRNILKKNKDFEMLLCVGSFFGSSEESKKEWEGYLAGNNSVPIPTFLLGPTEMHEVSYYSSVSLENGGELCENVTYLGRKGILKTKSGLQIAYLSGLEKSEAPEEGCHFVADDVMSLESLCQDESFKGLDILISSSWPKGVSNFANQPERVDPEKNGSALVSRLAQQLRPRYHFTGHEGYMYAFNIVPLVSMDKNELVKQPPDVTECPYNRLSGSNVNTADQNTNLQSQASATGQNFFFDMSNTGKSQGPGQKRRRDHGGEEGGSNKQPRQRKGPPPLKGSCWFCLGSPEVEKHLVVSVGDASYVALAKGGLVADHVLICPIAHFESTVKLTEVGKTF</sequence>
<name>A0A3M6UWD1_POCDA</name>
<dbReference type="OrthoDB" id="444325at2759"/>
<feature type="domain" description="Cwf19-like C-terminal" evidence="2">
    <location>
        <begin position="302"/>
        <end position="355"/>
    </location>
</feature>
<evidence type="ECO:0000313" key="3">
    <source>
        <dbReference type="EMBL" id="RMX57648.1"/>
    </source>
</evidence>
<accession>A0A3M6UWD1</accession>
<feature type="compositionally biased region" description="Polar residues" evidence="1">
    <location>
        <begin position="260"/>
        <end position="273"/>
    </location>
</feature>
<proteinExistence type="predicted"/>
<comment type="caution">
    <text evidence="3">The sequence shown here is derived from an EMBL/GenBank/DDBJ whole genome shotgun (WGS) entry which is preliminary data.</text>
</comment>
<keyword evidence="4" id="KW-1185">Reference proteome</keyword>
<dbReference type="InterPro" id="IPR006768">
    <property type="entry name" value="Cwf19-like_C_dom-1"/>
</dbReference>
<reference evidence="3 4" key="1">
    <citation type="journal article" date="2018" name="Sci. Rep.">
        <title>Comparative analysis of the Pocillopora damicornis genome highlights role of immune system in coral evolution.</title>
        <authorList>
            <person name="Cunning R."/>
            <person name="Bay R.A."/>
            <person name="Gillette P."/>
            <person name="Baker A.C."/>
            <person name="Traylor-Knowles N."/>
        </authorList>
    </citation>
    <scope>NUCLEOTIDE SEQUENCE [LARGE SCALE GENOMIC DNA]</scope>
    <source>
        <strain evidence="3">RSMAS</strain>
        <tissue evidence="3">Whole animal</tissue>
    </source>
</reference>
<dbReference type="GO" id="GO:0071014">
    <property type="term" value="C:post-mRNA release spliceosomal complex"/>
    <property type="evidence" value="ECO:0007669"/>
    <property type="project" value="TreeGrafter"/>
</dbReference>
<dbReference type="GO" id="GO:0000398">
    <property type="term" value="P:mRNA splicing, via spliceosome"/>
    <property type="evidence" value="ECO:0007669"/>
    <property type="project" value="TreeGrafter"/>
</dbReference>
<dbReference type="Proteomes" id="UP000275408">
    <property type="component" value="Unassembled WGS sequence"/>
</dbReference>
<dbReference type="STRING" id="46731.A0A3M6UWD1"/>
<organism evidence="3 4">
    <name type="scientific">Pocillopora damicornis</name>
    <name type="common">Cauliflower coral</name>
    <name type="synonym">Millepora damicornis</name>
    <dbReference type="NCBI Taxonomy" id="46731"/>
    <lineage>
        <taxon>Eukaryota</taxon>
        <taxon>Metazoa</taxon>
        <taxon>Cnidaria</taxon>
        <taxon>Anthozoa</taxon>
        <taxon>Hexacorallia</taxon>
        <taxon>Scleractinia</taxon>
        <taxon>Astrocoeniina</taxon>
        <taxon>Pocilloporidae</taxon>
        <taxon>Pocillopora</taxon>
    </lineage>
</organism>
<dbReference type="CDD" id="cd07380">
    <property type="entry name" value="MPP_CWF19_N"/>
    <property type="match status" value="1"/>
</dbReference>
<dbReference type="GO" id="GO:0061632">
    <property type="term" value="F:RNA lariat debranching enzyme activator activity"/>
    <property type="evidence" value="ECO:0007669"/>
    <property type="project" value="TreeGrafter"/>
</dbReference>
<evidence type="ECO:0000256" key="1">
    <source>
        <dbReference type="SAM" id="MobiDB-lite"/>
    </source>
</evidence>
<dbReference type="EMBL" id="RCHS01000626">
    <property type="protein sequence ID" value="RMX57648.1"/>
    <property type="molecule type" value="Genomic_DNA"/>
</dbReference>
<evidence type="ECO:0000313" key="4">
    <source>
        <dbReference type="Proteomes" id="UP000275408"/>
    </source>
</evidence>
<dbReference type="InterPro" id="IPR040194">
    <property type="entry name" value="Cwf19-like"/>
</dbReference>
<protein>
    <recommendedName>
        <fullName evidence="2">Cwf19-like C-terminal domain-containing protein</fullName>
    </recommendedName>
</protein>
<evidence type="ECO:0000259" key="2">
    <source>
        <dbReference type="Pfam" id="PF04677"/>
    </source>
</evidence>
<gene>
    <name evidence="3" type="ORF">pdam_00015893</name>
</gene>
<dbReference type="PANTHER" id="PTHR12072">
    <property type="entry name" value="CWF19, CELL CYCLE CONTROL PROTEIN"/>
    <property type="match status" value="1"/>
</dbReference>
<dbReference type="PANTHER" id="PTHR12072:SF4">
    <property type="entry name" value="CWF19-LIKE PROTEIN 1"/>
    <property type="match status" value="1"/>
</dbReference>